<keyword evidence="2" id="KW-0472">Membrane</keyword>
<feature type="region of interest" description="Disordered" evidence="1">
    <location>
        <begin position="377"/>
        <end position="402"/>
    </location>
</feature>
<dbReference type="RefSeq" id="WP_308489238.1">
    <property type="nucleotide sequence ID" value="NZ_JAVFCB010000005.1"/>
</dbReference>
<evidence type="ECO:0000259" key="3">
    <source>
        <dbReference type="PROSITE" id="PS50887"/>
    </source>
</evidence>
<feature type="transmembrane region" description="Helical" evidence="2">
    <location>
        <begin position="164"/>
        <end position="186"/>
    </location>
</feature>
<dbReference type="PROSITE" id="PS50887">
    <property type="entry name" value="GGDEF"/>
    <property type="match status" value="1"/>
</dbReference>
<feature type="transmembrane region" description="Helical" evidence="2">
    <location>
        <begin position="49"/>
        <end position="69"/>
    </location>
</feature>
<dbReference type="SUPFAM" id="SSF55073">
    <property type="entry name" value="Nucleotide cyclase"/>
    <property type="match status" value="1"/>
</dbReference>
<evidence type="ECO:0000256" key="2">
    <source>
        <dbReference type="SAM" id="Phobius"/>
    </source>
</evidence>
<accession>A0ABU0XGP0</accession>
<reference evidence="4 5" key="1">
    <citation type="submission" date="2023-08" db="EMBL/GenBank/DDBJ databases">
        <title>Microbacterium sp. nov., isolated from a waste landfill.</title>
        <authorList>
            <person name="Wen W."/>
        </authorList>
    </citation>
    <scope>NUCLEOTIDE SEQUENCE [LARGE SCALE GENOMIC DNA]</scope>
    <source>
        <strain evidence="4 5">ASV81</strain>
    </source>
</reference>
<sequence length="402" mass="42629">MIPALVHGAAAPLTGGIHVDLSVSLIAVVTLTTALVVTLGLLPRPGAATVAWSAAFGMGMIGTYLWVVGNETDNAVMRALSAGLVLCFEPLIWAGVRHYAARRVNWIAVGITLFAIPALLASSATSDLYPVMFRIVFSAVAVFAVLVASELLRLQTRLGMRDAVMPLVLISGAFGVVAVLGVVAGFFGVGSNPGDELSMLRDVNGVGILLSCVCATVTILLLVREEPAHRGTSGRTSGGASGVGEDLLRDRLARAEQHRDTAWSVLRVRLDDPEDLREASGQAVFSRVVEMFHAHVREAMPATADSVWLSRAEELVLLPGGEEQMQHHLREVLSRVSRLEETGPLAGMRMSASIGWAEAGVLGFDLDTLSAAAGEAAGQARDRGGDRWRRARPTESLTTLEE</sequence>
<organism evidence="4 5">
    <name type="scientific">Microbacterium capsulatum</name>
    <dbReference type="NCBI Taxonomy" id="3041921"/>
    <lineage>
        <taxon>Bacteria</taxon>
        <taxon>Bacillati</taxon>
        <taxon>Actinomycetota</taxon>
        <taxon>Actinomycetes</taxon>
        <taxon>Micrococcales</taxon>
        <taxon>Microbacteriaceae</taxon>
        <taxon>Microbacterium</taxon>
    </lineage>
</organism>
<keyword evidence="5" id="KW-1185">Reference proteome</keyword>
<proteinExistence type="predicted"/>
<feature type="transmembrane region" description="Helical" evidence="2">
    <location>
        <begin position="206"/>
        <end position="223"/>
    </location>
</feature>
<keyword evidence="2" id="KW-1133">Transmembrane helix</keyword>
<dbReference type="EMBL" id="JAVFCB010000005">
    <property type="protein sequence ID" value="MDQ4214302.1"/>
    <property type="molecule type" value="Genomic_DNA"/>
</dbReference>
<dbReference type="Gene3D" id="3.30.70.270">
    <property type="match status" value="1"/>
</dbReference>
<keyword evidence="2" id="KW-0812">Transmembrane</keyword>
<feature type="transmembrane region" description="Helical" evidence="2">
    <location>
        <begin position="21"/>
        <end position="42"/>
    </location>
</feature>
<dbReference type="Proteomes" id="UP001230289">
    <property type="component" value="Unassembled WGS sequence"/>
</dbReference>
<gene>
    <name evidence="4" type="ORF">RBR11_10285</name>
</gene>
<protein>
    <recommendedName>
        <fullName evidence="3">GGDEF domain-containing protein</fullName>
    </recommendedName>
</protein>
<evidence type="ECO:0000313" key="4">
    <source>
        <dbReference type="EMBL" id="MDQ4214302.1"/>
    </source>
</evidence>
<name>A0ABU0XGP0_9MICO</name>
<evidence type="ECO:0000256" key="1">
    <source>
        <dbReference type="SAM" id="MobiDB-lite"/>
    </source>
</evidence>
<dbReference type="InterPro" id="IPR043128">
    <property type="entry name" value="Rev_trsase/Diguanyl_cyclase"/>
</dbReference>
<feature type="transmembrane region" description="Helical" evidence="2">
    <location>
        <begin position="106"/>
        <end position="125"/>
    </location>
</feature>
<evidence type="ECO:0000313" key="5">
    <source>
        <dbReference type="Proteomes" id="UP001230289"/>
    </source>
</evidence>
<dbReference type="InterPro" id="IPR000160">
    <property type="entry name" value="GGDEF_dom"/>
</dbReference>
<comment type="caution">
    <text evidence="4">The sequence shown here is derived from an EMBL/GenBank/DDBJ whole genome shotgun (WGS) entry which is preliminary data.</text>
</comment>
<feature type="transmembrane region" description="Helical" evidence="2">
    <location>
        <begin position="131"/>
        <end position="152"/>
    </location>
</feature>
<dbReference type="InterPro" id="IPR029787">
    <property type="entry name" value="Nucleotide_cyclase"/>
</dbReference>
<feature type="domain" description="GGDEF" evidence="3">
    <location>
        <begin position="261"/>
        <end position="393"/>
    </location>
</feature>